<keyword evidence="3" id="KW-0768">Sushi</keyword>
<evidence type="ECO:0000256" key="9">
    <source>
        <dbReference type="ARBA" id="ARBA00023157"/>
    </source>
</evidence>
<keyword evidence="6 12" id="KW-0378">Hydrolase</keyword>
<dbReference type="CDD" id="cd00190">
    <property type="entry name" value="Tryp_SPc"/>
    <property type="match status" value="3"/>
</dbReference>
<feature type="region of interest" description="Disordered" evidence="13">
    <location>
        <begin position="1255"/>
        <end position="1319"/>
    </location>
</feature>
<keyword evidence="7" id="KW-0353">Hemolymph clotting</keyword>
<dbReference type="SUPFAM" id="SSF50494">
    <property type="entry name" value="Trypsin-like serine proteases"/>
    <property type="match status" value="3"/>
</dbReference>
<comment type="caution">
    <text evidence="16">The sequence shown here is derived from an EMBL/GenBank/DDBJ whole genome shotgun (WGS) entry which is preliminary data.</text>
</comment>
<evidence type="ECO:0000256" key="5">
    <source>
        <dbReference type="ARBA" id="ARBA00022729"/>
    </source>
</evidence>
<dbReference type="InterPro" id="IPR001314">
    <property type="entry name" value="Peptidase_S1A"/>
</dbReference>
<evidence type="ECO:0000256" key="1">
    <source>
        <dbReference type="ARBA" id="ARBA00004613"/>
    </source>
</evidence>
<evidence type="ECO:0000256" key="8">
    <source>
        <dbReference type="ARBA" id="ARBA00022825"/>
    </source>
</evidence>
<feature type="domain" description="Peptidase S1" evidence="15">
    <location>
        <begin position="973"/>
        <end position="1212"/>
    </location>
</feature>
<dbReference type="InterPro" id="IPR009003">
    <property type="entry name" value="Peptidase_S1_PA"/>
</dbReference>
<dbReference type="GO" id="GO:0004252">
    <property type="term" value="F:serine-type endopeptidase activity"/>
    <property type="evidence" value="ECO:0007669"/>
    <property type="project" value="InterPro"/>
</dbReference>
<dbReference type="InterPro" id="IPR033116">
    <property type="entry name" value="TRYPSIN_SER"/>
</dbReference>
<evidence type="ECO:0000256" key="2">
    <source>
        <dbReference type="ARBA" id="ARBA00022525"/>
    </source>
</evidence>
<feature type="compositionally biased region" description="Polar residues" evidence="13">
    <location>
        <begin position="1269"/>
        <end position="1286"/>
    </location>
</feature>
<feature type="signal peptide" evidence="14">
    <location>
        <begin position="1"/>
        <end position="31"/>
    </location>
</feature>
<evidence type="ECO:0000313" key="17">
    <source>
        <dbReference type="Proteomes" id="UP000054783"/>
    </source>
</evidence>
<evidence type="ECO:0000256" key="3">
    <source>
        <dbReference type="ARBA" id="ARBA00022659"/>
    </source>
</evidence>
<dbReference type="EMBL" id="JYDQ01000001">
    <property type="protein sequence ID" value="KRY23880.1"/>
    <property type="molecule type" value="Genomic_DNA"/>
</dbReference>
<reference evidence="16 17" key="1">
    <citation type="submission" date="2015-01" db="EMBL/GenBank/DDBJ databases">
        <title>Evolution of Trichinella species and genotypes.</title>
        <authorList>
            <person name="Korhonen P.K."/>
            <person name="Edoardo P."/>
            <person name="Giuseppe L.R."/>
            <person name="Gasser R.B."/>
        </authorList>
    </citation>
    <scope>NUCLEOTIDE SEQUENCE [LARGE SCALE GENOMIC DNA]</scope>
    <source>
        <strain evidence="16">ISS2496</strain>
    </source>
</reference>
<dbReference type="GO" id="GO:0005615">
    <property type="term" value="C:extracellular space"/>
    <property type="evidence" value="ECO:0007669"/>
    <property type="project" value="TreeGrafter"/>
</dbReference>
<dbReference type="PROSITE" id="PS50240">
    <property type="entry name" value="TRYPSIN_DOM"/>
    <property type="match status" value="3"/>
</dbReference>
<evidence type="ECO:0000256" key="11">
    <source>
        <dbReference type="ARBA" id="ARBA00066707"/>
    </source>
</evidence>
<keyword evidence="8 12" id="KW-0720">Serine protease</keyword>
<accession>A0A0V1AGB8</accession>
<evidence type="ECO:0000256" key="13">
    <source>
        <dbReference type="SAM" id="MobiDB-lite"/>
    </source>
</evidence>
<evidence type="ECO:0000256" key="12">
    <source>
        <dbReference type="RuleBase" id="RU363034"/>
    </source>
</evidence>
<feature type="compositionally biased region" description="Polar residues" evidence="13">
    <location>
        <begin position="587"/>
        <end position="596"/>
    </location>
</feature>
<dbReference type="Gene3D" id="2.40.10.10">
    <property type="entry name" value="Trypsin-like serine proteases"/>
    <property type="match status" value="3"/>
</dbReference>
<feature type="chain" id="PRO_5006874536" description="limulus clotting factor C" evidence="14">
    <location>
        <begin position="32"/>
        <end position="1324"/>
    </location>
</feature>
<dbReference type="PROSITE" id="PS00134">
    <property type="entry name" value="TRYPSIN_HIS"/>
    <property type="match status" value="1"/>
</dbReference>
<dbReference type="InterPro" id="IPR018114">
    <property type="entry name" value="TRYPSIN_HIS"/>
</dbReference>
<evidence type="ECO:0000256" key="14">
    <source>
        <dbReference type="SAM" id="SignalP"/>
    </source>
</evidence>
<feature type="compositionally biased region" description="Basic and acidic residues" evidence="13">
    <location>
        <begin position="560"/>
        <end position="574"/>
    </location>
</feature>
<name>A0A0V1AGB8_9BILA</name>
<dbReference type="FunFam" id="2.40.10.10:FF:000120">
    <property type="entry name" value="Putative serine protease"/>
    <property type="match status" value="1"/>
</dbReference>
<feature type="compositionally biased region" description="Polar residues" evidence="13">
    <location>
        <begin position="460"/>
        <end position="477"/>
    </location>
</feature>
<feature type="compositionally biased region" description="Low complexity" evidence="13">
    <location>
        <begin position="448"/>
        <end position="459"/>
    </location>
</feature>
<dbReference type="EC" id="3.4.21.84" evidence="11"/>
<evidence type="ECO:0000256" key="7">
    <source>
        <dbReference type="ARBA" id="ARBA00022820"/>
    </source>
</evidence>
<dbReference type="STRING" id="990121.A0A0V1AGB8"/>
<evidence type="ECO:0000313" key="16">
    <source>
        <dbReference type="EMBL" id="KRY23880.1"/>
    </source>
</evidence>
<feature type="compositionally biased region" description="Basic residues" evidence="13">
    <location>
        <begin position="526"/>
        <end position="535"/>
    </location>
</feature>
<keyword evidence="17" id="KW-1185">Reference proteome</keyword>
<feature type="region of interest" description="Disordered" evidence="13">
    <location>
        <begin position="434"/>
        <end position="599"/>
    </location>
</feature>
<protein>
    <recommendedName>
        <fullName evidence="11">limulus clotting factor C</fullName>
        <ecNumber evidence="11">3.4.21.84</ecNumber>
    </recommendedName>
</protein>
<dbReference type="PANTHER" id="PTHR24264">
    <property type="entry name" value="TRYPSIN-RELATED"/>
    <property type="match status" value="1"/>
</dbReference>
<dbReference type="GO" id="GO:0042381">
    <property type="term" value="P:hemolymph coagulation"/>
    <property type="evidence" value="ECO:0007669"/>
    <property type="project" value="UniProtKB-KW"/>
</dbReference>
<feature type="domain" description="Peptidase S1" evidence="15">
    <location>
        <begin position="666"/>
        <end position="906"/>
    </location>
</feature>
<evidence type="ECO:0000256" key="6">
    <source>
        <dbReference type="ARBA" id="ARBA00022801"/>
    </source>
</evidence>
<keyword evidence="9" id="KW-1015">Disulfide bond</keyword>
<proteinExistence type="predicted"/>
<evidence type="ECO:0000256" key="4">
    <source>
        <dbReference type="ARBA" id="ARBA00022670"/>
    </source>
</evidence>
<dbReference type="OrthoDB" id="5915191at2759"/>
<dbReference type="GO" id="GO:0006508">
    <property type="term" value="P:proteolysis"/>
    <property type="evidence" value="ECO:0007669"/>
    <property type="project" value="UniProtKB-KW"/>
</dbReference>
<feature type="compositionally biased region" description="Polar residues" evidence="13">
    <location>
        <begin position="490"/>
        <end position="502"/>
    </location>
</feature>
<comment type="catalytic activity">
    <reaction evidence="10">
        <text>Selective cleavage of 103-Arg-|-Ser-104 and 124-Ile-|-Ile-125 bonds in Limulus clotting factor B to form activated factor B. Cleavage of -Pro-Arg-|-Xaa- bonds in synthetic substrates.</text>
        <dbReference type="EC" id="3.4.21.84"/>
    </reaction>
</comment>
<keyword evidence="4 12" id="KW-0645">Protease</keyword>
<dbReference type="PANTHER" id="PTHR24264:SF65">
    <property type="entry name" value="SRCR DOMAIN-CONTAINING PROTEIN"/>
    <property type="match status" value="1"/>
</dbReference>
<comment type="subcellular location">
    <subcellularLocation>
        <location evidence="1">Secreted</location>
    </subcellularLocation>
</comment>
<organism evidence="16 17">
    <name type="scientific">Trichinella patagoniensis</name>
    <dbReference type="NCBI Taxonomy" id="990121"/>
    <lineage>
        <taxon>Eukaryota</taxon>
        <taxon>Metazoa</taxon>
        <taxon>Ecdysozoa</taxon>
        <taxon>Nematoda</taxon>
        <taxon>Enoplea</taxon>
        <taxon>Dorylaimia</taxon>
        <taxon>Trichinellida</taxon>
        <taxon>Trichinellidae</taxon>
        <taxon>Trichinella</taxon>
    </lineage>
</organism>
<sequence length="1324" mass="149903">MKRFHHLEIFFSHLLYHALLIFCIIIKKTFSEDCGKPYFEPYLTNPRNPNRIVGGWVAKPYSFPWTVHILTHVSGLLYESCGGSLISLDSTNASDTILTASHCVRVNNRLVNANAITVAAGVFNIKKLNEPHRVTSKVLAYISDNFDDVSMENDIAVLRLKVEIQHSEYISPVCLPKQNQKLPWGEMCFVSGWGLTRESGKPSSKLRQVEIPILQNSNCPFIDADDMFCAGDMSGGKDSCQGDSGGPLVCKLNDTFVQMGIVSFGDGCARKDHPGIYTKVPHYVKWIYNQAAKLPDSSTSSEIREEKPNYSNDFHHSWGSVGSYFHFPFFDSSDDIWNNENFGNENSPFSQLPWSFLSEPMPLFRSRSSFINRDVEEEAGDWSPYSANQHFQTYYGLPHIGEEGQPYYPLENWPDMNGKYPLHHHSEFHPPYLYSNRPSMNEGHLSRPPNFENPENQPPYTSENSPEMNGNQYSGKSYTKFYQPYLYPNGPSTNSHLPSLASNFEKPENQPQYTSKNRLEMSGNHHFGKSYRKFRSPYSYANGPSINGDHPSSPPNFQNHENRPTYTSERRHEMNGNYYSGNRPPYSHSNRPTMNENRPPLPPSFQNLDKSVRFIPANFLYIPYLLACSAVSVSEATLRSKETFSQYCGNPHFEPYLTNPHYPNQIVGEWVAKPYSFPWTVHVLAHISGFWYESCGGSLISFDYSNASDTVLTSSHCVRVNNRLVDANAITVTAGAFDIRDLNEPHRVTSKVLAYMSDNFGDVGKPNDVAMLRLKVKIPHSEYISPVCLPYAYQNIPWGETCFVSGWDLSKESGKPSSKQYQVGIPILQKNNCRFVDAYDIFCVGDVIGGIDPSQVDSGGPLVCKLNDSYVQIGIVSFRYGHAGKDHVGIYSNVPYYLNWIYNQLWWLPDSSNSSYVGVEAYALNMKRWHPFGIPFHDAFLLFCIIIKETFSQYCGNPYFEPYLTNPHYPNEIVGEWVARPYSFPWTVHVLAHISGFWYESCGGSLISFDYSNASDTVLTSSHCVRVNNRLVDANAITVTAGAFDIRELNEPHRVTSKVLAYMSDNFGDVGKPNDVAMLRLKVKIPHSHYISSVCLPYHSYREMPWGETCFLSGWGFTRGRPVSELRQVGIPILRKSNCRFTDAYDIFCAGDMGGGNYSFQIDSGGPLVCKLNDSYVQIGIVSFGYNHAGKHHPGIYSNVPYYVNWIYNQLSWLPDSFNSSDIGGEESDCPDDCYHPWRSVFNHFKHRKASFHTDSLESTEGDGGDWSPYSTNQHYQSNYDGSQSGEGHRPSYSHSHRPTMNENHPPPPDSRNFAMQPCGIVIL</sequence>
<dbReference type="Pfam" id="PF00089">
    <property type="entry name" value="Trypsin"/>
    <property type="match status" value="3"/>
</dbReference>
<dbReference type="Proteomes" id="UP000054783">
    <property type="component" value="Unassembled WGS sequence"/>
</dbReference>
<dbReference type="SMART" id="SM00020">
    <property type="entry name" value="Tryp_SPc"/>
    <property type="match status" value="3"/>
</dbReference>
<keyword evidence="5 14" id="KW-0732">Signal</keyword>
<dbReference type="PRINTS" id="PR00722">
    <property type="entry name" value="CHYMOTRYPSIN"/>
</dbReference>
<dbReference type="InterPro" id="IPR050127">
    <property type="entry name" value="Serine_Proteases_S1"/>
</dbReference>
<dbReference type="InterPro" id="IPR001254">
    <property type="entry name" value="Trypsin_dom"/>
</dbReference>
<feature type="domain" description="Peptidase S1" evidence="15">
    <location>
        <begin position="52"/>
        <end position="292"/>
    </location>
</feature>
<dbReference type="InterPro" id="IPR043504">
    <property type="entry name" value="Peptidase_S1_PA_chymotrypsin"/>
</dbReference>
<evidence type="ECO:0000256" key="10">
    <source>
        <dbReference type="ARBA" id="ARBA00052079"/>
    </source>
</evidence>
<gene>
    <name evidence="16" type="primary">Prss30</name>
    <name evidence="16" type="ORF">T12_1873</name>
</gene>
<evidence type="ECO:0000259" key="15">
    <source>
        <dbReference type="PROSITE" id="PS50240"/>
    </source>
</evidence>
<dbReference type="PROSITE" id="PS00135">
    <property type="entry name" value="TRYPSIN_SER"/>
    <property type="match status" value="1"/>
</dbReference>
<keyword evidence="2" id="KW-0964">Secreted</keyword>